<dbReference type="AlphaFoldDB" id="A0A0K8R6F2"/>
<evidence type="ECO:0000256" key="1">
    <source>
        <dbReference type="SAM" id="SignalP"/>
    </source>
</evidence>
<feature type="signal peptide" evidence="1">
    <location>
        <begin position="1"/>
        <end position="20"/>
    </location>
</feature>
<feature type="chain" id="PRO_5005516218" evidence="1">
    <location>
        <begin position="21"/>
        <end position="75"/>
    </location>
</feature>
<sequence length="75" mass="8314">MRSSFIFCLLAMYFIASANARSCWNIVPCRVLCPDSNWGQVFTTESPGTPCTMSGIKDGVCESGECKKKRKVNLQ</sequence>
<accession>A0A0K8R6F2</accession>
<evidence type="ECO:0000313" key="2">
    <source>
        <dbReference type="EMBL" id="JAA66735.1"/>
    </source>
</evidence>
<dbReference type="EMBL" id="GADI01007073">
    <property type="protein sequence ID" value="JAA66735.1"/>
    <property type="molecule type" value="mRNA"/>
</dbReference>
<protein>
    <submittedName>
        <fullName evidence="2">Putative salivary kunitz domain protein</fullName>
    </submittedName>
</protein>
<reference evidence="2" key="1">
    <citation type="submission" date="2012-12" db="EMBL/GenBank/DDBJ databases">
        <title>Identification and characterization of a phenylalanine ammonia-lyase gene family in Isatis indigotica Fort.</title>
        <authorList>
            <person name="Liu Q."/>
            <person name="Chen J."/>
            <person name="Zhou X."/>
            <person name="Di P."/>
            <person name="Xiao Y."/>
            <person name="Xuan H."/>
            <person name="Zhang L."/>
            <person name="Chen W."/>
        </authorList>
    </citation>
    <scope>NUCLEOTIDE SEQUENCE</scope>
    <source>
        <tissue evidence="2">Salivary gland</tissue>
    </source>
</reference>
<keyword evidence="1" id="KW-0732">Signal</keyword>
<organism evidence="2">
    <name type="scientific">Ixodes ricinus</name>
    <name type="common">Common tick</name>
    <name type="synonym">Acarus ricinus</name>
    <dbReference type="NCBI Taxonomy" id="34613"/>
    <lineage>
        <taxon>Eukaryota</taxon>
        <taxon>Metazoa</taxon>
        <taxon>Ecdysozoa</taxon>
        <taxon>Arthropoda</taxon>
        <taxon>Chelicerata</taxon>
        <taxon>Arachnida</taxon>
        <taxon>Acari</taxon>
        <taxon>Parasitiformes</taxon>
        <taxon>Ixodida</taxon>
        <taxon>Ixodoidea</taxon>
        <taxon>Ixodidae</taxon>
        <taxon>Ixodinae</taxon>
        <taxon>Ixodes</taxon>
    </lineage>
</organism>
<name>A0A0K8R6F2_IXORI</name>
<proteinExistence type="evidence at transcript level"/>